<dbReference type="EMBL" id="CM017322">
    <property type="protein sequence ID" value="KAE8010139.1"/>
    <property type="molecule type" value="Genomic_DNA"/>
</dbReference>
<sequence length="257" mass="27022">MFSHFPYAKNGEPSNEEGLLLVDEAKPVGYVGRMGAATPVLVLSTVVALCGSLCTGCATGYSSAAESGIMEDLGLSVADAMWFSEVFSFAGWLAIAFAKNAWCLDIGRLSLGIGVGVIGYVDVEMMSTSGLQAKIDNEPELEAALQRLRGKDADISQEAADIRIPGAAVVVFLTDRSGRRPLLLVSSAGMCFSCFLVGLSFCFQDIHLLKEITPLLVLIGILGFTAAYALGMAGLPWVIVSEIFPINVKGTGGSLLT</sequence>
<comment type="subcellular location">
    <subcellularLocation>
        <location evidence="1">Membrane</location>
    </subcellularLocation>
</comment>
<evidence type="ECO:0000256" key="7">
    <source>
        <dbReference type="SAM" id="Phobius"/>
    </source>
</evidence>
<dbReference type="Proteomes" id="UP000327013">
    <property type="component" value="Chromosome 2"/>
</dbReference>
<evidence type="ECO:0000256" key="5">
    <source>
        <dbReference type="ARBA" id="ARBA00022989"/>
    </source>
</evidence>
<dbReference type="GO" id="GO:0022857">
    <property type="term" value="F:transmembrane transporter activity"/>
    <property type="evidence" value="ECO:0007669"/>
    <property type="project" value="InterPro"/>
</dbReference>
<accession>A0A5N6QVU3</accession>
<dbReference type="SUPFAM" id="SSF103473">
    <property type="entry name" value="MFS general substrate transporter"/>
    <property type="match status" value="1"/>
</dbReference>
<evidence type="ECO:0008006" key="10">
    <source>
        <dbReference type="Google" id="ProtNLM"/>
    </source>
</evidence>
<dbReference type="GO" id="GO:0016020">
    <property type="term" value="C:membrane"/>
    <property type="evidence" value="ECO:0007669"/>
    <property type="project" value="UniProtKB-SubCell"/>
</dbReference>
<feature type="transmembrane region" description="Helical" evidence="7">
    <location>
        <begin position="73"/>
        <end position="95"/>
    </location>
</feature>
<dbReference type="InterPro" id="IPR005828">
    <property type="entry name" value="MFS_sugar_transport-like"/>
</dbReference>
<evidence type="ECO:0000256" key="6">
    <source>
        <dbReference type="ARBA" id="ARBA00023136"/>
    </source>
</evidence>
<dbReference type="AlphaFoldDB" id="A0A5N6QVU3"/>
<evidence type="ECO:0000256" key="1">
    <source>
        <dbReference type="ARBA" id="ARBA00004370"/>
    </source>
</evidence>
<keyword evidence="3" id="KW-0813">Transport</keyword>
<feature type="transmembrane region" description="Helical" evidence="7">
    <location>
        <begin position="215"/>
        <end position="239"/>
    </location>
</feature>
<dbReference type="PANTHER" id="PTHR48021:SF93">
    <property type="entry name" value="SUGAR TRANSPORTER ERD6-LIKE 1-RELATED"/>
    <property type="match status" value="1"/>
</dbReference>
<feature type="transmembrane region" description="Helical" evidence="7">
    <location>
        <begin position="182"/>
        <end position="203"/>
    </location>
</feature>
<keyword evidence="6 7" id="KW-0472">Membrane</keyword>
<keyword evidence="5 7" id="KW-1133">Transmembrane helix</keyword>
<protein>
    <recommendedName>
        <fullName evidence="10">Major facilitator superfamily (MFS) profile domain-containing protein</fullName>
    </recommendedName>
</protein>
<evidence type="ECO:0000256" key="2">
    <source>
        <dbReference type="ARBA" id="ARBA00010992"/>
    </source>
</evidence>
<dbReference type="Pfam" id="PF00083">
    <property type="entry name" value="Sugar_tr"/>
    <property type="match status" value="1"/>
</dbReference>
<dbReference type="InterPro" id="IPR050549">
    <property type="entry name" value="MFS_Trehalose_Transporter"/>
</dbReference>
<reference evidence="8 9" key="1">
    <citation type="submission" date="2019-06" db="EMBL/GenBank/DDBJ databases">
        <title>A chromosomal-level reference genome of Carpinus fangiana (Coryloideae, Betulaceae).</title>
        <authorList>
            <person name="Yang X."/>
            <person name="Wang Z."/>
            <person name="Zhang L."/>
            <person name="Hao G."/>
            <person name="Liu J."/>
            <person name="Yang Y."/>
        </authorList>
    </citation>
    <scope>NUCLEOTIDE SEQUENCE [LARGE SCALE GENOMIC DNA]</scope>
    <source>
        <strain evidence="8">Cfa_2016G</strain>
        <tissue evidence="8">Leaf</tissue>
    </source>
</reference>
<keyword evidence="9" id="KW-1185">Reference proteome</keyword>
<name>A0A5N6QVU3_9ROSI</name>
<keyword evidence="3" id="KW-0762">Sugar transport</keyword>
<evidence type="ECO:0000313" key="9">
    <source>
        <dbReference type="Proteomes" id="UP000327013"/>
    </source>
</evidence>
<feature type="transmembrane region" description="Helical" evidence="7">
    <location>
        <begin position="40"/>
        <end position="61"/>
    </location>
</feature>
<dbReference type="OrthoDB" id="8120565at2759"/>
<evidence type="ECO:0000256" key="4">
    <source>
        <dbReference type="ARBA" id="ARBA00022692"/>
    </source>
</evidence>
<evidence type="ECO:0000313" key="8">
    <source>
        <dbReference type="EMBL" id="KAE8010139.1"/>
    </source>
</evidence>
<evidence type="ECO:0000256" key="3">
    <source>
        <dbReference type="ARBA" id="ARBA00022597"/>
    </source>
</evidence>
<comment type="similarity">
    <text evidence="2">Belongs to the major facilitator superfamily. Sugar transporter (TC 2.A.1.1) family.</text>
</comment>
<proteinExistence type="inferred from homology"/>
<organism evidence="8 9">
    <name type="scientific">Carpinus fangiana</name>
    <dbReference type="NCBI Taxonomy" id="176857"/>
    <lineage>
        <taxon>Eukaryota</taxon>
        <taxon>Viridiplantae</taxon>
        <taxon>Streptophyta</taxon>
        <taxon>Embryophyta</taxon>
        <taxon>Tracheophyta</taxon>
        <taxon>Spermatophyta</taxon>
        <taxon>Magnoliopsida</taxon>
        <taxon>eudicotyledons</taxon>
        <taxon>Gunneridae</taxon>
        <taxon>Pentapetalae</taxon>
        <taxon>rosids</taxon>
        <taxon>fabids</taxon>
        <taxon>Fagales</taxon>
        <taxon>Betulaceae</taxon>
        <taxon>Carpinus</taxon>
    </lineage>
</organism>
<dbReference type="InterPro" id="IPR036259">
    <property type="entry name" value="MFS_trans_sf"/>
</dbReference>
<dbReference type="Gene3D" id="1.20.1250.20">
    <property type="entry name" value="MFS general substrate transporter like domains"/>
    <property type="match status" value="1"/>
</dbReference>
<gene>
    <name evidence="8" type="ORF">FH972_006530</name>
</gene>
<dbReference type="PANTHER" id="PTHR48021">
    <property type="match status" value="1"/>
</dbReference>
<keyword evidence="4 7" id="KW-0812">Transmembrane</keyword>